<evidence type="ECO:0000256" key="5">
    <source>
        <dbReference type="ARBA" id="ARBA00023136"/>
    </source>
</evidence>
<feature type="transmembrane region" description="Helical" evidence="6">
    <location>
        <begin position="134"/>
        <end position="155"/>
    </location>
</feature>
<sequence length="197" mass="21720">FKAISPLKVIVKPVVHFIIKLLGHHPVPVLIVALILLFVSLKYIVVSMKKLTVSRAERYLDKLLFKNPANAFLFGLILTSLVQSSSVTTSLAVPMVAAGLLTVYQVFPYTLGANVGTTVTAILAALVTKDLSAIVVAFSHLLFNIFGIVFIYFFLKKIPITLSGWLARTATRKKYIVIAYIVLCFYIIPLTIIILGR</sequence>
<organism evidence="7">
    <name type="scientific">candidate division WOR-3 bacterium</name>
    <dbReference type="NCBI Taxonomy" id="2052148"/>
    <lineage>
        <taxon>Bacteria</taxon>
        <taxon>Bacteria division WOR-3</taxon>
    </lineage>
</organism>
<comment type="caution">
    <text evidence="7">The sequence shown here is derived from an EMBL/GenBank/DDBJ whole genome shotgun (WGS) entry which is preliminary data.</text>
</comment>
<gene>
    <name evidence="7" type="ORF">ENH14_00770</name>
</gene>
<dbReference type="PANTHER" id="PTHR10010:SF46">
    <property type="entry name" value="SODIUM-DEPENDENT PHOSPHATE TRANSPORT PROTEIN 2B"/>
    <property type="match status" value="1"/>
</dbReference>
<dbReference type="PANTHER" id="PTHR10010">
    <property type="entry name" value="SOLUTE CARRIER FAMILY 34 SODIUM PHOSPHATE , MEMBER 2-RELATED"/>
    <property type="match status" value="1"/>
</dbReference>
<evidence type="ECO:0008006" key="8">
    <source>
        <dbReference type="Google" id="ProtNLM"/>
    </source>
</evidence>
<evidence type="ECO:0000256" key="4">
    <source>
        <dbReference type="ARBA" id="ARBA00022989"/>
    </source>
</evidence>
<feature type="transmembrane region" description="Helical" evidence="6">
    <location>
        <begin position="67"/>
        <end position="86"/>
    </location>
</feature>
<name>A0A7V0LTH6_UNCW3</name>
<evidence type="ECO:0000256" key="1">
    <source>
        <dbReference type="ARBA" id="ARBA00004651"/>
    </source>
</evidence>
<dbReference type="InterPro" id="IPR003841">
    <property type="entry name" value="Na/Pi_transpt"/>
</dbReference>
<dbReference type="EMBL" id="DRDR01000035">
    <property type="protein sequence ID" value="HDL59968.1"/>
    <property type="molecule type" value="Genomic_DNA"/>
</dbReference>
<feature type="transmembrane region" description="Helical" evidence="6">
    <location>
        <begin position="106"/>
        <end position="127"/>
    </location>
</feature>
<keyword evidence="2" id="KW-1003">Cell membrane</keyword>
<comment type="subcellular location">
    <subcellularLocation>
        <location evidence="1">Cell membrane</location>
        <topology evidence="1">Multi-pass membrane protein</topology>
    </subcellularLocation>
</comment>
<accession>A0A7V0LTH6</accession>
<proteinExistence type="predicted"/>
<dbReference type="Proteomes" id="UP000886381">
    <property type="component" value="Unassembled WGS sequence"/>
</dbReference>
<evidence type="ECO:0000313" key="7">
    <source>
        <dbReference type="EMBL" id="HDL59968.1"/>
    </source>
</evidence>
<keyword evidence="3 6" id="KW-0812">Transmembrane</keyword>
<feature type="transmembrane region" description="Helical" evidence="6">
    <location>
        <begin position="175"/>
        <end position="195"/>
    </location>
</feature>
<evidence type="ECO:0000256" key="2">
    <source>
        <dbReference type="ARBA" id="ARBA00022475"/>
    </source>
</evidence>
<protein>
    <recommendedName>
        <fullName evidence="8">Na/Pi cotransporter family protein</fullName>
    </recommendedName>
</protein>
<dbReference type="GO" id="GO:0005436">
    <property type="term" value="F:sodium:phosphate symporter activity"/>
    <property type="evidence" value="ECO:0007669"/>
    <property type="project" value="InterPro"/>
</dbReference>
<reference evidence="7" key="1">
    <citation type="journal article" date="2020" name="mSystems">
        <title>Genome- and Community-Level Interaction Insights into Carbon Utilization and Element Cycling Functions of Hydrothermarchaeota in Hydrothermal Sediment.</title>
        <authorList>
            <person name="Zhou Z."/>
            <person name="Liu Y."/>
            <person name="Xu W."/>
            <person name="Pan J."/>
            <person name="Luo Z.H."/>
            <person name="Li M."/>
        </authorList>
    </citation>
    <scope>NUCLEOTIDE SEQUENCE [LARGE SCALE GENOMIC DNA]</scope>
    <source>
        <strain evidence="7">HyVt-28</strain>
    </source>
</reference>
<feature type="transmembrane region" description="Helical" evidence="6">
    <location>
        <begin position="27"/>
        <end position="46"/>
    </location>
</feature>
<evidence type="ECO:0000256" key="6">
    <source>
        <dbReference type="SAM" id="Phobius"/>
    </source>
</evidence>
<dbReference type="GO" id="GO:0005886">
    <property type="term" value="C:plasma membrane"/>
    <property type="evidence" value="ECO:0007669"/>
    <property type="project" value="UniProtKB-SubCell"/>
</dbReference>
<dbReference type="AlphaFoldDB" id="A0A7V0LTH6"/>
<feature type="non-terminal residue" evidence="7">
    <location>
        <position position="1"/>
    </location>
</feature>
<keyword evidence="4 6" id="KW-1133">Transmembrane helix</keyword>
<keyword evidence="5 6" id="KW-0472">Membrane</keyword>
<dbReference type="Pfam" id="PF02690">
    <property type="entry name" value="Na_Pi_cotrans"/>
    <property type="match status" value="1"/>
</dbReference>
<evidence type="ECO:0000256" key="3">
    <source>
        <dbReference type="ARBA" id="ARBA00022692"/>
    </source>
</evidence>
<dbReference type="NCBIfam" id="NF037997">
    <property type="entry name" value="Na_Pi_symport"/>
    <property type="match status" value="1"/>
</dbReference>
<dbReference type="GO" id="GO:0044341">
    <property type="term" value="P:sodium-dependent phosphate transport"/>
    <property type="evidence" value="ECO:0007669"/>
    <property type="project" value="InterPro"/>
</dbReference>